<dbReference type="PANTHER" id="PTHR34222:SF98">
    <property type="match status" value="1"/>
</dbReference>
<reference evidence="2 3" key="1">
    <citation type="submission" date="2019-07" db="EMBL/GenBank/DDBJ databases">
        <title>De Novo Assembly of kiwifruit Actinidia rufa.</title>
        <authorList>
            <person name="Sugita-Konishi S."/>
            <person name="Sato K."/>
            <person name="Mori E."/>
            <person name="Abe Y."/>
            <person name="Kisaki G."/>
            <person name="Hamano K."/>
            <person name="Suezawa K."/>
            <person name="Otani M."/>
            <person name="Fukuda T."/>
            <person name="Manabe T."/>
            <person name="Gomi K."/>
            <person name="Tabuchi M."/>
            <person name="Akimitsu K."/>
            <person name="Kataoka I."/>
        </authorList>
    </citation>
    <scope>NUCLEOTIDE SEQUENCE [LARGE SCALE GENOMIC DNA]</scope>
    <source>
        <strain evidence="3">cv. Fuchu</strain>
    </source>
</reference>
<keyword evidence="3" id="KW-1185">Reference proteome</keyword>
<name>A0A7J0F2E5_9ERIC</name>
<dbReference type="OrthoDB" id="1746033at2759"/>
<dbReference type="PANTHER" id="PTHR34222">
    <property type="entry name" value="GAG_PRE-INTEGRS DOMAIN-CONTAINING PROTEIN"/>
    <property type="match status" value="1"/>
</dbReference>
<feature type="region of interest" description="Disordered" evidence="1">
    <location>
        <begin position="146"/>
        <end position="175"/>
    </location>
</feature>
<protein>
    <submittedName>
        <fullName evidence="2">Uncharacterized protein</fullName>
    </submittedName>
</protein>
<organism evidence="2 3">
    <name type="scientific">Actinidia rufa</name>
    <dbReference type="NCBI Taxonomy" id="165716"/>
    <lineage>
        <taxon>Eukaryota</taxon>
        <taxon>Viridiplantae</taxon>
        <taxon>Streptophyta</taxon>
        <taxon>Embryophyta</taxon>
        <taxon>Tracheophyta</taxon>
        <taxon>Spermatophyta</taxon>
        <taxon>Magnoliopsida</taxon>
        <taxon>eudicotyledons</taxon>
        <taxon>Gunneridae</taxon>
        <taxon>Pentapetalae</taxon>
        <taxon>asterids</taxon>
        <taxon>Ericales</taxon>
        <taxon>Actinidiaceae</taxon>
        <taxon>Actinidia</taxon>
    </lineage>
</organism>
<gene>
    <name evidence="2" type="ORF">Acr_08g0012670</name>
</gene>
<accession>A0A7J0F2E5</accession>
<dbReference type="AlphaFoldDB" id="A0A7J0F2E5"/>
<evidence type="ECO:0000256" key="1">
    <source>
        <dbReference type="SAM" id="MobiDB-lite"/>
    </source>
</evidence>
<dbReference type="Proteomes" id="UP000585474">
    <property type="component" value="Unassembled WGS sequence"/>
</dbReference>
<proteinExistence type="predicted"/>
<evidence type="ECO:0000313" key="3">
    <source>
        <dbReference type="Proteomes" id="UP000585474"/>
    </source>
</evidence>
<sequence length="175" mass="20111">MTSLQYYFALTTLWQCLDHLTDYTLVCPADTIAFQKFIDRQRVFKFLASLRVEYDQVRCRILNIDPVPSLREAFAIIQNEVSCRSVMLPPISFERSALISISQSEHRNQPAHCDSGPSVGSDDKNKLHCDYYQRPRHTRETCWHLHSRPSTRERGGRGGNHRAHHSTVVESPPSG</sequence>
<comment type="caution">
    <text evidence="2">The sequence shown here is derived from an EMBL/GenBank/DDBJ whole genome shotgun (WGS) entry which is preliminary data.</text>
</comment>
<evidence type="ECO:0000313" key="2">
    <source>
        <dbReference type="EMBL" id="GFY92871.1"/>
    </source>
</evidence>
<dbReference type="EMBL" id="BJWL01000008">
    <property type="protein sequence ID" value="GFY92871.1"/>
    <property type="molecule type" value="Genomic_DNA"/>
</dbReference>